<dbReference type="Proteomes" id="UP000318571">
    <property type="component" value="Chromosome 11"/>
</dbReference>
<name>A0A553PJY8_TIGCA</name>
<accession>A0A553PJY8</accession>
<feature type="non-terminal residue" evidence="1">
    <location>
        <position position="394"/>
    </location>
</feature>
<feature type="non-terminal residue" evidence="1">
    <location>
        <position position="1"/>
    </location>
</feature>
<organism evidence="1 2">
    <name type="scientific">Tigriopus californicus</name>
    <name type="common">Marine copepod</name>
    <dbReference type="NCBI Taxonomy" id="6832"/>
    <lineage>
        <taxon>Eukaryota</taxon>
        <taxon>Metazoa</taxon>
        <taxon>Ecdysozoa</taxon>
        <taxon>Arthropoda</taxon>
        <taxon>Crustacea</taxon>
        <taxon>Multicrustacea</taxon>
        <taxon>Hexanauplia</taxon>
        <taxon>Copepoda</taxon>
        <taxon>Harpacticoida</taxon>
        <taxon>Harpacticidae</taxon>
        <taxon>Tigriopus</taxon>
    </lineage>
</organism>
<protein>
    <submittedName>
        <fullName evidence="1">Uncharacterized protein</fullName>
    </submittedName>
</protein>
<proteinExistence type="predicted"/>
<evidence type="ECO:0000313" key="1">
    <source>
        <dbReference type="EMBL" id="TRY78001.1"/>
    </source>
</evidence>
<dbReference type="EMBL" id="VCGU01000003">
    <property type="protein sequence ID" value="TRY78001.1"/>
    <property type="molecule type" value="Genomic_DNA"/>
</dbReference>
<keyword evidence="2" id="KW-1185">Reference proteome</keyword>
<comment type="caution">
    <text evidence="1">The sequence shown here is derived from an EMBL/GenBank/DDBJ whole genome shotgun (WGS) entry which is preliminary data.</text>
</comment>
<gene>
    <name evidence="1" type="ORF">TCAL_08603</name>
</gene>
<evidence type="ECO:0000313" key="2">
    <source>
        <dbReference type="Proteomes" id="UP000318571"/>
    </source>
</evidence>
<sequence>DCSEPCHDFLSTPDTFNQTECLESPFEERCEFVADVKCLETCMTEECQVSSVEECQDIPCSQESLEKCEEKIIEECITVPIKDCRGDLLEEMGVIKCSVSEQEVCDCPKLKEKCETVIKNTCRDPQPTKEESIPFECTDPLCALCGNSQSCVRINETKIEVALTRKCEIVPFENCDCPEICQVVPKNICKNFPVKKKKQVCNKKKVRECRKMKERICDDFVPIRGPGNPFPIQPEYFKEHSPQCEDVYKEICHPALKIICKDVIFEVLEKVCTFKNKTLCHTEPCQCHQTSREVCKDVPVQVAKVYEIQKCDPNPCTQPPVSPKPHCVQKPVTKCMTIHDPTVECATKADCQRIPVESCRMKQPGCLETKCRRYPQLHCQFLPHQVCPEQPQKC</sequence>
<dbReference type="AlphaFoldDB" id="A0A553PJY8"/>
<reference evidence="1 2" key="1">
    <citation type="journal article" date="2018" name="Nat. Ecol. Evol.">
        <title>Genomic signatures of mitonuclear coevolution across populations of Tigriopus californicus.</title>
        <authorList>
            <person name="Barreto F.S."/>
            <person name="Watson E.T."/>
            <person name="Lima T.G."/>
            <person name="Willett C.S."/>
            <person name="Edmands S."/>
            <person name="Li W."/>
            <person name="Burton R.S."/>
        </authorList>
    </citation>
    <scope>NUCLEOTIDE SEQUENCE [LARGE SCALE GENOMIC DNA]</scope>
    <source>
        <strain evidence="1 2">San Diego</strain>
    </source>
</reference>